<keyword evidence="2" id="KW-0812">Transmembrane</keyword>
<feature type="compositionally biased region" description="Acidic residues" evidence="1">
    <location>
        <begin position="179"/>
        <end position="204"/>
    </location>
</feature>
<name>A0A0M8MWD3_9BASI</name>
<dbReference type="STRING" id="77020.A0A0M8MWD3"/>
<feature type="compositionally biased region" description="Low complexity" evidence="1">
    <location>
        <begin position="376"/>
        <end position="385"/>
    </location>
</feature>
<organism evidence="3 4">
    <name type="scientific">Malassezia pachydermatis</name>
    <dbReference type="NCBI Taxonomy" id="77020"/>
    <lineage>
        <taxon>Eukaryota</taxon>
        <taxon>Fungi</taxon>
        <taxon>Dikarya</taxon>
        <taxon>Basidiomycota</taxon>
        <taxon>Ustilaginomycotina</taxon>
        <taxon>Malasseziomycetes</taxon>
        <taxon>Malasseziales</taxon>
        <taxon>Malasseziaceae</taxon>
        <taxon>Malassezia</taxon>
    </lineage>
</organism>
<dbReference type="AlphaFoldDB" id="A0A0M8MWD3"/>
<evidence type="ECO:0000313" key="3">
    <source>
        <dbReference type="EMBL" id="KOS15110.1"/>
    </source>
</evidence>
<feature type="compositionally biased region" description="Basic and acidic residues" evidence="1">
    <location>
        <begin position="168"/>
        <end position="178"/>
    </location>
</feature>
<comment type="caution">
    <text evidence="3">The sequence shown here is derived from an EMBL/GenBank/DDBJ whole genome shotgun (WGS) entry which is preliminary data.</text>
</comment>
<dbReference type="GeneID" id="28727291"/>
<protein>
    <submittedName>
        <fullName evidence="3">Uncharacterized protein</fullName>
    </submittedName>
</protein>
<feature type="transmembrane region" description="Helical" evidence="2">
    <location>
        <begin position="7"/>
        <end position="24"/>
    </location>
</feature>
<feature type="compositionally biased region" description="Basic and acidic residues" evidence="1">
    <location>
        <begin position="214"/>
        <end position="225"/>
    </location>
</feature>
<feature type="compositionally biased region" description="Basic and acidic residues" evidence="1">
    <location>
        <begin position="446"/>
        <end position="456"/>
    </location>
</feature>
<evidence type="ECO:0000256" key="2">
    <source>
        <dbReference type="SAM" id="Phobius"/>
    </source>
</evidence>
<feature type="compositionally biased region" description="Polar residues" evidence="1">
    <location>
        <begin position="463"/>
        <end position="472"/>
    </location>
</feature>
<dbReference type="OrthoDB" id="9451547at2759"/>
<keyword evidence="2" id="KW-1133">Transmembrane helix</keyword>
<dbReference type="RefSeq" id="XP_017992742.1">
    <property type="nucleotide sequence ID" value="XM_018135416.1"/>
</dbReference>
<evidence type="ECO:0000313" key="4">
    <source>
        <dbReference type="Proteomes" id="UP000037751"/>
    </source>
</evidence>
<accession>A0A0M8MWD3</accession>
<reference evidence="3 4" key="1">
    <citation type="submission" date="2015-07" db="EMBL/GenBank/DDBJ databases">
        <title>Draft Genome Sequence of Malassezia furfur CBS1878 and Malassezia pachydermatis CBS1879.</title>
        <authorList>
            <person name="Triana S."/>
            <person name="Ohm R."/>
            <person name="Gonzalez A."/>
            <person name="DeCock H."/>
            <person name="Restrepo S."/>
            <person name="Celis A."/>
        </authorList>
    </citation>
    <scope>NUCLEOTIDE SEQUENCE [LARGE SCALE GENOMIC DNA]</scope>
    <source>
        <strain evidence="3 4">CBS 1879</strain>
    </source>
</reference>
<sequence length="478" mass="53523">MPSVFEGLLYVLALYWAYIFYQRWSIHRRTKQFVLEQRRKAGIPDTDHRPMAIAAADAAARRKKDFEKQLQETDDVFGTAQVKTRKSAQAPKAAQSVFRPRPVPMVAQPVRREPVKELETFYGPASSKRMVPPRSAAPTRKREADEISEADTHAGTASSRARRVRRKVSVEDVSRTQQEDDVSMDEDELSTDDAESMEEDDVSVDEPASAAKKRPADTSEDHVPGDEWQDANGLRWRIGEDGVPRRAVMVVEMKPKYHMPRDTQHPDARVRVPTYVEKFLSHDEYEDAKRKNQLRWQHESKQVPGSPVSFQSDDTIEDSLASLRARRHRGDHHSRHSRDLLFSDVAHSGVLSRSRASSVIGDDSVSNMSMSEWSADDSASSLTSLQGDGKSASGRLRLARSTASPHMRSASPARSGPLLSARYARLQAASPSASSLSPARVALDQATKRKREERLMAKIRSQRMASTTSPSQTKKEGP</sequence>
<keyword evidence="2" id="KW-0472">Membrane</keyword>
<dbReference type="Proteomes" id="UP000037751">
    <property type="component" value="Unassembled WGS sequence"/>
</dbReference>
<feature type="region of interest" description="Disordered" evidence="1">
    <location>
        <begin position="81"/>
        <end position="111"/>
    </location>
</feature>
<evidence type="ECO:0000256" key="1">
    <source>
        <dbReference type="SAM" id="MobiDB-lite"/>
    </source>
</evidence>
<feature type="compositionally biased region" description="Low complexity" evidence="1">
    <location>
        <begin position="424"/>
        <end position="440"/>
    </location>
</feature>
<proteinExistence type="predicted"/>
<gene>
    <name evidence="3" type="ORF">Malapachy_0904</name>
</gene>
<dbReference type="EMBL" id="LGAV01000003">
    <property type="protein sequence ID" value="KOS15110.1"/>
    <property type="molecule type" value="Genomic_DNA"/>
</dbReference>
<feature type="region of interest" description="Disordered" evidence="1">
    <location>
        <begin position="124"/>
        <end position="230"/>
    </location>
</feature>
<dbReference type="VEuPathDB" id="FungiDB:Malapachy_0904"/>
<keyword evidence="4" id="KW-1185">Reference proteome</keyword>
<feature type="region of interest" description="Disordered" evidence="1">
    <location>
        <begin position="353"/>
        <end position="478"/>
    </location>
</feature>